<sequence>MKIKNIFLLLILICSQAKASASVESLVKIQSGDMSTNGNGVILGHDDNHVYLATAMHVIDGIDLSKVFFSFYQYTNYPNFKKLEIVGGEVVESFKGIDLSFIKVQKTSSQKSSAKLSVELGDTQLCRNREKTTILGFSGAATNTFQKVESELMTFDYYDSPEFFRITSPNIEEGMSGSPVLGNQSIWRGILLSKANSNQGQVLHVNEIIKKIDSLNIPKNNIGNHLKSGVTWNLSSIYVKAKHGRQEINVDVIKELKIKLNPNGKTTGTISATYCYTETGIRFSDVKGNGYTFNTPSSNNPAFFNPHFIFSPTILAHNYRITEPPFAFNFNTGKGSEPKLQLEDESYRLLFNKLN</sequence>
<dbReference type="AlphaFoldDB" id="A0A1E8FGX9"/>
<feature type="signal peptide" evidence="1">
    <location>
        <begin position="1"/>
        <end position="19"/>
    </location>
</feature>
<dbReference type="Proteomes" id="UP000176037">
    <property type="component" value="Unassembled WGS sequence"/>
</dbReference>
<dbReference type="Pfam" id="PF13365">
    <property type="entry name" value="Trypsin_2"/>
    <property type="match status" value="1"/>
</dbReference>
<keyword evidence="3" id="KW-1185">Reference proteome</keyword>
<evidence type="ECO:0000256" key="1">
    <source>
        <dbReference type="SAM" id="SignalP"/>
    </source>
</evidence>
<protein>
    <recommendedName>
        <fullName evidence="4">Serine protease</fullName>
    </recommendedName>
</protein>
<keyword evidence="1" id="KW-0732">Signal</keyword>
<evidence type="ECO:0000313" key="2">
    <source>
        <dbReference type="EMBL" id="OFI35195.1"/>
    </source>
</evidence>
<proteinExistence type="predicted"/>
<dbReference type="Gene3D" id="2.40.10.120">
    <property type="match status" value="1"/>
</dbReference>
<dbReference type="SUPFAM" id="SSF50494">
    <property type="entry name" value="Trypsin-like serine proteases"/>
    <property type="match status" value="1"/>
</dbReference>
<dbReference type="OrthoDB" id="9818496at2"/>
<evidence type="ECO:0000313" key="3">
    <source>
        <dbReference type="Proteomes" id="UP000176037"/>
    </source>
</evidence>
<dbReference type="EMBL" id="MJIC01000010">
    <property type="protein sequence ID" value="OFI35195.1"/>
    <property type="molecule type" value="Genomic_DNA"/>
</dbReference>
<feature type="chain" id="PRO_5009214211" description="Serine protease" evidence="1">
    <location>
        <begin position="20"/>
        <end position="355"/>
    </location>
</feature>
<dbReference type="InterPro" id="IPR009003">
    <property type="entry name" value="Peptidase_S1_PA"/>
</dbReference>
<evidence type="ECO:0008006" key="4">
    <source>
        <dbReference type="Google" id="ProtNLM"/>
    </source>
</evidence>
<gene>
    <name evidence="2" type="ORF">BFC17_16780</name>
</gene>
<dbReference type="RefSeq" id="WP_070176113.1">
    <property type="nucleotide sequence ID" value="NZ_BMJR01000001.1"/>
</dbReference>
<accession>A0A1E8FGX9</accession>
<reference evidence="2 3" key="1">
    <citation type="submission" date="2016-09" db="EMBL/GenBank/DDBJ databases">
        <title>Alteromonas lipolytica, a new species isolated from sea water.</title>
        <authorList>
            <person name="Wu Y.-H."/>
            <person name="Cheng H."/>
            <person name="Xu X.-W."/>
        </authorList>
    </citation>
    <scope>NUCLEOTIDE SEQUENCE [LARGE SCALE GENOMIC DNA]</scope>
    <source>
        <strain evidence="2 3">JW12</strain>
    </source>
</reference>
<organism evidence="2 3">
    <name type="scientific">Alteromonas lipolytica</name>
    <dbReference type="NCBI Taxonomy" id="1856405"/>
    <lineage>
        <taxon>Bacteria</taxon>
        <taxon>Pseudomonadati</taxon>
        <taxon>Pseudomonadota</taxon>
        <taxon>Gammaproteobacteria</taxon>
        <taxon>Alteromonadales</taxon>
        <taxon>Alteromonadaceae</taxon>
        <taxon>Alteromonas/Salinimonas group</taxon>
        <taxon>Alteromonas</taxon>
    </lineage>
</organism>
<dbReference type="STRING" id="1856405.BFC17_16780"/>
<name>A0A1E8FGX9_9ALTE</name>
<comment type="caution">
    <text evidence="2">The sequence shown here is derived from an EMBL/GenBank/DDBJ whole genome shotgun (WGS) entry which is preliminary data.</text>
</comment>